<evidence type="ECO:0000313" key="3">
    <source>
        <dbReference type="EMBL" id="QRG08802.1"/>
    </source>
</evidence>
<name>A0A974PS58_9HYPH</name>
<evidence type="ECO:0000313" key="4">
    <source>
        <dbReference type="Proteomes" id="UP000596427"/>
    </source>
</evidence>
<feature type="domain" description="Terminase large subunit-like endonuclease" evidence="2">
    <location>
        <begin position="241"/>
        <end position="514"/>
    </location>
</feature>
<dbReference type="KEGG" id="xdi:EZH22_11275"/>
<dbReference type="Gene3D" id="3.30.420.240">
    <property type="match status" value="1"/>
</dbReference>
<dbReference type="GO" id="GO:0004519">
    <property type="term" value="F:endonuclease activity"/>
    <property type="evidence" value="ECO:0007669"/>
    <property type="project" value="InterPro"/>
</dbReference>
<sequence length="535" mass="59789">MIPKTHPTWLFDSSPIPDPFGYGARAVRFLKALRHPESTSPGNSFQVDPWLERLVLAIYGPRHPNGTRIVKRVPMLLPRGNRKTTLCAALALLHTLGPERKPFSEVIAAAADRKQAALVHKQAVDIIRMDKRLINVSKLLDYRHKIISKKHGTFFEAIASDGKTQHGRSPSLIICDELHSWETLKLWNALESAIVKKDPLVILASTAGAGREHIAWAQYEQARRIARGDEVNQTVLPVLFEASADEDWKDERVWFRVNPGLSCVPPYQSISAMRDQAKQAESVPSTKANFLQYNLNVWADNSAAPFVDMGVYDKGADEIDFKALKAEPCWLGIDLSQVYDMTCIVAAWRDGKGGYLVRPWFFLPEEQLMKRATAGYREWTDAGFIEKSPGNAIDYEFFHRRLVEICGELNVQQIGVDPKGANPTLATLTNQGLPVFQFSQANGSMCPAVHELERAIVAGQFQHGGNPVLRWCFENVHTVKTADGYKRFHKGKSELKIDGAVAAAMAVKLAFDSELPGRAIDDAEFIRDFYKDQAA</sequence>
<dbReference type="AlphaFoldDB" id="A0A974PS58"/>
<dbReference type="InterPro" id="IPR005021">
    <property type="entry name" value="Terminase_largesu-like"/>
</dbReference>
<dbReference type="InterPro" id="IPR027417">
    <property type="entry name" value="P-loop_NTPase"/>
</dbReference>
<dbReference type="Pfam" id="PF03354">
    <property type="entry name" value="TerL_ATPase"/>
    <property type="match status" value="1"/>
</dbReference>
<keyword evidence="4" id="KW-1185">Reference proteome</keyword>
<accession>A0A974PS58</accession>
<dbReference type="PANTHER" id="PTHR41287">
    <property type="match status" value="1"/>
</dbReference>
<feature type="domain" description="Terminase large subunit-like ATPase" evidence="1">
    <location>
        <begin position="52"/>
        <end position="220"/>
    </location>
</feature>
<dbReference type="InterPro" id="IPR046461">
    <property type="entry name" value="TerL_ATPase"/>
</dbReference>
<evidence type="ECO:0000259" key="1">
    <source>
        <dbReference type="Pfam" id="PF03354"/>
    </source>
</evidence>
<reference evidence="3 4" key="1">
    <citation type="submission" date="2020-10" db="EMBL/GenBank/DDBJ databases">
        <title>Degradation of 1,4-Dioxane by Xanthobacter sp. YN2, via a Novel Group-2 Soluble Di-Iron Monooxygenase.</title>
        <authorList>
            <person name="Ma F."/>
            <person name="Wang Y."/>
            <person name="Yang J."/>
            <person name="Guo H."/>
            <person name="Su D."/>
            <person name="Yu L."/>
        </authorList>
    </citation>
    <scope>NUCLEOTIDE SEQUENCE [LARGE SCALE GENOMIC DNA]</scope>
    <source>
        <strain evidence="3 4">YN2</strain>
    </source>
</reference>
<organism evidence="3 4">
    <name type="scientific">Xanthobacter dioxanivorans</name>
    <dbReference type="NCBI Taxonomy" id="2528964"/>
    <lineage>
        <taxon>Bacteria</taxon>
        <taxon>Pseudomonadati</taxon>
        <taxon>Pseudomonadota</taxon>
        <taxon>Alphaproteobacteria</taxon>
        <taxon>Hyphomicrobiales</taxon>
        <taxon>Xanthobacteraceae</taxon>
        <taxon>Xanthobacter</taxon>
    </lineage>
</organism>
<dbReference type="PANTHER" id="PTHR41287:SF1">
    <property type="entry name" value="PROTEIN YMFN"/>
    <property type="match status" value="1"/>
</dbReference>
<dbReference type="Pfam" id="PF20441">
    <property type="entry name" value="TerL_nuclease"/>
    <property type="match status" value="1"/>
</dbReference>
<dbReference type="Proteomes" id="UP000596427">
    <property type="component" value="Chromosome"/>
</dbReference>
<dbReference type="RefSeq" id="WP_203195716.1">
    <property type="nucleotide sequence ID" value="NZ_CP063362.1"/>
</dbReference>
<proteinExistence type="predicted"/>
<gene>
    <name evidence="3" type="ORF">EZH22_11275</name>
</gene>
<dbReference type="Gene3D" id="3.40.50.300">
    <property type="entry name" value="P-loop containing nucleotide triphosphate hydrolases"/>
    <property type="match status" value="1"/>
</dbReference>
<protein>
    <submittedName>
        <fullName evidence="3">Terminase large subunit</fullName>
    </submittedName>
</protein>
<dbReference type="InterPro" id="IPR046462">
    <property type="entry name" value="TerL_nuclease"/>
</dbReference>
<dbReference type="EMBL" id="CP063362">
    <property type="protein sequence ID" value="QRG08802.1"/>
    <property type="molecule type" value="Genomic_DNA"/>
</dbReference>
<evidence type="ECO:0000259" key="2">
    <source>
        <dbReference type="Pfam" id="PF20441"/>
    </source>
</evidence>